<name>A0A0D0BUH4_9AGAR</name>
<protein>
    <submittedName>
        <fullName evidence="1">Uncharacterized protein</fullName>
    </submittedName>
</protein>
<reference evidence="1 2" key="1">
    <citation type="submission" date="2014-04" db="EMBL/GenBank/DDBJ databases">
        <title>Evolutionary Origins and Diversification of the Mycorrhizal Mutualists.</title>
        <authorList>
            <consortium name="DOE Joint Genome Institute"/>
            <consortium name="Mycorrhizal Genomics Consortium"/>
            <person name="Kohler A."/>
            <person name="Kuo A."/>
            <person name="Nagy L.G."/>
            <person name="Floudas D."/>
            <person name="Copeland A."/>
            <person name="Barry K.W."/>
            <person name="Cichocki N."/>
            <person name="Veneault-Fourrey C."/>
            <person name="LaButti K."/>
            <person name="Lindquist E.A."/>
            <person name="Lipzen A."/>
            <person name="Lundell T."/>
            <person name="Morin E."/>
            <person name="Murat C."/>
            <person name="Riley R."/>
            <person name="Ohm R."/>
            <person name="Sun H."/>
            <person name="Tunlid A."/>
            <person name="Henrissat B."/>
            <person name="Grigoriev I.V."/>
            <person name="Hibbett D.S."/>
            <person name="Martin F."/>
        </authorList>
    </citation>
    <scope>NUCLEOTIDE SEQUENCE [LARGE SCALE GENOMIC DNA]</scope>
    <source>
        <strain evidence="1 2">FD-317 M1</strain>
    </source>
</reference>
<proteinExistence type="predicted"/>
<dbReference type="Proteomes" id="UP000053593">
    <property type="component" value="Unassembled WGS sequence"/>
</dbReference>
<dbReference type="AlphaFoldDB" id="A0A0D0BUH4"/>
<sequence>MSRSIVFSAVALLAAYSFRDRILPQRRPFAIEDPACEAGLSAGWEIVTGAYDVPPEKFIEKMGSFFDYEWCSSFSPERKTGTNNVPGAARVFSYFGGEFPEYLIHFSKSEKTFEMAWRMQGPEYITNAPVKPNGTLTIGGYTEALRLQSVCGGTATQIEFTGRYCTDDLVATFGIMRGVHGHGVRNVTAELSAKEIDGKFDCPKGL</sequence>
<gene>
    <name evidence="1" type="ORF">GYMLUDRAFT_232867</name>
</gene>
<dbReference type="HOGENOM" id="CLU_1305693_0_0_1"/>
<evidence type="ECO:0000313" key="1">
    <source>
        <dbReference type="EMBL" id="KIK53239.1"/>
    </source>
</evidence>
<dbReference type="EMBL" id="KN834831">
    <property type="protein sequence ID" value="KIK53239.1"/>
    <property type="molecule type" value="Genomic_DNA"/>
</dbReference>
<keyword evidence="2" id="KW-1185">Reference proteome</keyword>
<dbReference type="OrthoDB" id="2954648at2759"/>
<organism evidence="1 2">
    <name type="scientific">Collybiopsis luxurians FD-317 M1</name>
    <dbReference type="NCBI Taxonomy" id="944289"/>
    <lineage>
        <taxon>Eukaryota</taxon>
        <taxon>Fungi</taxon>
        <taxon>Dikarya</taxon>
        <taxon>Basidiomycota</taxon>
        <taxon>Agaricomycotina</taxon>
        <taxon>Agaricomycetes</taxon>
        <taxon>Agaricomycetidae</taxon>
        <taxon>Agaricales</taxon>
        <taxon>Marasmiineae</taxon>
        <taxon>Omphalotaceae</taxon>
        <taxon>Collybiopsis</taxon>
        <taxon>Collybiopsis luxurians</taxon>
    </lineage>
</organism>
<evidence type="ECO:0000313" key="2">
    <source>
        <dbReference type="Proteomes" id="UP000053593"/>
    </source>
</evidence>
<accession>A0A0D0BUH4</accession>